<dbReference type="CDD" id="cd00229">
    <property type="entry name" value="SGNH_hydrolase"/>
    <property type="match status" value="1"/>
</dbReference>
<evidence type="ECO:0000313" key="3">
    <source>
        <dbReference type="EMBL" id="CAF4260706.1"/>
    </source>
</evidence>
<dbReference type="PANTHER" id="PTHR14469:SF0">
    <property type="entry name" value="FAMILY WITH SEQUENCE SIMILARITY 113"/>
    <property type="match status" value="1"/>
</dbReference>
<evidence type="ECO:0000313" key="4">
    <source>
        <dbReference type="Proteomes" id="UP000663889"/>
    </source>
</evidence>
<sequence length="293" mass="34711">MRGLYKDICCLLTDNNRLLNEDELIYRRLNNENNNLFGDKIVSLHINRPNTTLNIEKRLLENEQFKYHVSYIFSSRVWNTQINNILSSINTYDFIIFQSYLWDLSRYHDPNGDTYLKNLDLCLSKFKQLNKKIIWVLLPPFESYKLDYINTLSKKINPVILDTLKKHSMHLFDLTELKTEANIRHKDGIHFNPYGHRCITKKLSELMMKIKQELSITDETTTSSSINNLSLLETNPSEGFTQNNNKFNRYNNRRKFDNKQQDDYNDKRIKLDSAGEQFSLAFAIAWKKFASLE</sequence>
<reference evidence="2" key="1">
    <citation type="submission" date="2021-02" db="EMBL/GenBank/DDBJ databases">
        <authorList>
            <person name="Nowell W R."/>
        </authorList>
    </citation>
    <scope>NUCLEOTIDE SEQUENCE</scope>
</reference>
<dbReference type="AlphaFoldDB" id="A0A815XI35"/>
<protein>
    <submittedName>
        <fullName evidence="2">Uncharacterized protein</fullName>
    </submittedName>
</protein>
<dbReference type="EMBL" id="CAJOBE010024080">
    <property type="protein sequence ID" value="CAF4260706.1"/>
    <property type="molecule type" value="Genomic_DNA"/>
</dbReference>
<dbReference type="Gene3D" id="3.40.50.1110">
    <property type="entry name" value="SGNH hydrolase"/>
    <property type="match status" value="1"/>
</dbReference>
<gene>
    <name evidence="3" type="ORF">FNK824_LOCUS39057</name>
    <name evidence="2" type="ORF">SEV965_LOCUS39011</name>
</gene>
<dbReference type="EMBL" id="CAJNOU010011559">
    <property type="protein sequence ID" value="CAF1557749.1"/>
    <property type="molecule type" value="Genomic_DNA"/>
</dbReference>
<comment type="similarity">
    <text evidence="1">Belongs to the PC-esterase family.</text>
</comment>
<evidence type="ECO:0000256" key="1">
    <source>
        <dbReference type="ARBA" id="ARBA00037957"/>
    </source>
</evidence>
<evidence type="ECO:0000313" key="2">
    <source>
        <dbReference type="EMBL" id="CAF1557749.1"/>
    </source>
</evidence>
<dbReference type="SUPFAM" id="SSF52266">
    <property type="entry name" value="SGNH hydrolase"/>
    <property type="match status" value="1"/>
</dbReference>
<accession>A0A815XI35</accession>
<proteinExistence type="inferred from homology"/>
<dbReference type="Proteomes" id="UP000663874">
    <property type="component" value="Unassembled WGS sequence"/>
</dbReference>
<dbReference type="InterPro" id="IPR036514">
    <property type="entry name" value="SGNH_hydro_sf"/>
</dbReference>
<comment type="caution">
    <text evidence="2">The sequence shown here is derived from an EMBL/GenBank/DDBJ whole genome shotgun (WGS) entry which is preliminary data.</text>
</comment>
<organism evidence="2 4">
    <name type="scientific">Rotaria sordida</name>
    <dbReference type="NCBI Taxonomy" id="392033"/>
    <lineage>
        <taxon>Eukaryota</taxon>
        <taxon>Metazoa</taxon>
        <taxon>Spiralia</taxon>
        <taxon>Gnathifera</taxon>
        <taxon>Rotifera</taxon>
        <taxon>Eurotatoria</taxon>
        <taxon>Bdelloidea</taxon>
        <taxon>Philodinida</taxon>
        <taxon>Philodinidae</taxon>
        <taxon>Rotaria</taxon>
    </lineage>
</organism>
<dbReference type="PANTHER" id="PTHR14469">
    <property type="entry name" value="SARCOMA ANTIGEN NY-SAR-23"/>
    <property type="match status" value="1"/>
</dbReference>
<name>A0A815XI35_9BILA</name>
<dbReference type="Proteomes" id="UP000663889">
    <property type="component" value="Unassembled WGS sequence"/>
</dbReference>